<keyword evidence="7 8" id="KW-0472">Membrane</keyword>
<feature type="transmembrane region" description="Helical" evidence="8">
    <location>
        <begin position="231"/>
        <end position="252"/>
    </location>
</feature>
<dbReference type="OrthoDB" id="9793390at2"/>
<feature type="transmembrane region" description="Helical" evidence="8">
    <location>
        <begin position="206"/>
        <end position="224"/>
    </location>
</feature>
<dbReference type="Pfam" id="PF01594">
    <property type="entry name" value="AI-2E_transport"/>
    <property type="match status" value="1"/>
</dbReference>
<comment type="subcellular location">
    <subcellularLocation>
        <location evidence="1">Cell membrane</location>
        <topology evidence="1">Multi-pass membrane protein</topology>
    </subcellularLocation>
</comment>
<dbReference type="GO" id="GO:0005886">
    <property type="term" value="C:plasma membrane"/>
    <property type="evidence" value="ECO:0007669"/>
    <property type="project" value="UniProtKB-SubCell"/>
</dbReference>
<evidence type="ECO:0000256" key="6">
    <source>
        <dbReference type="ARBA" id="ARBA00022989"/>
    </source>
</evidence>
<evidence type="ECO:0000256" key="1">
    <source>
        <dbReference type="ARBA" id="ARBA00004651"/>
    </source>
</evidence>
<keyword evidence="5 8" id="KW-0812">Transmembrane</keyword>
<sequence>MVISKRTIRISLLVTAIIATVYFIWSVRSGLYPFIIALFLAYLLNPAVCYLEHKGLKRTVAILVLYILVFSTIFFVGARGIPLIIRELENFGRELPYMVEKGEELIQFIQSQYQNSVLPYSLRVAIDNALIAVQYDIQQFIADAVNALIGLVSHSIGLVITPILAFYLLHDWYEIKEKLLQLIPVRWHNECILTCRDIDKVLSGVIRGQLTVALVVGLLVTIGLEILGVRYALLIGILAGILDIIPYFGAFIGATPAVTLALLVSPWLALKVVLLFFAIHQLEGSIIGPQIMGDNVGLHPLSVIFFLFVGGELGGIPGMLLGVPTAAVGKVFIRHIVRILI</sequence>
<evidence type="ECO:0000256" key="4">
    <source>
        <dbReference type="ARBA" id="ARBA00022475"/>
    </source>
</evidence>
<keyword evidence="6 8" id="KW-1133">Transmembrane helix</keyword>
<dbReference type="PANTHER" id="PTHR21716:SF53">
    <property type="entry name" value="PERMEASE PERM-RELATED"/>
    <property type="match status" value="1"/>
</dbReference>
<feature type="transmembrane region" description="Helical" evidence="8">
    <location>
        <begin position="147"/>
        <end position="169"/>
    </location>
</feature>
<comment type="similarity">
    <text evidence="2">Belongs to the autoinducer-2 exporter (AI-2E) (TC 2.A.86) family.</text>
</comment>
<proteinExistence type="inferred from homology"/>
<dbReference type="GO" id="GO:0055085">
    <property type="term" value="P:transmembrane transport"/>
    <property type="evidence" value="ECO:0007669"/>
    <property type="project" value="TreeGrafter"/>
</dbReference>
<evidence type="ECO:0000256" key="3">
    <source>
        <dbReference type="ARBA" id="ARBA00022448"/>
    </source>
</evidence>
<dbReference type="RefSeq" id="WP_132082190.1">
    <property type="nucleotide sequence ID" value="NZ_DALYTA010000039.1"/>
</dbReference>
<evidence type="ECO:0000256" key="2">
    <source>
        <dbReference type="ARBA" id="ARBA00009773"/>
    </source>
</evidence>
<keyword evidence="10" id="KW-1185">Reference proteome</keyword>
<dbReference type="EMBL" id="SLUI01000010">
    <property type="protein sequence ID" value="TCL35846.1"/>
    <property type="molecule type" value="Genomic_DNA"/>
</dbReference>
<comment type="caution">
    <text evidence="9">The sequence shown here is derived from an EMBL/GenBank/DDBJ whole genome shotgun (WGS) entry which is preliminary data.</text>
</comment>
<evidence type="ECO:0000256" key="5">
    <source>
        <dbReference type="ARBA" id="ARBA00022692"/>
    </source>
</evidence>
<keyword evidence="3" id="KW-0813">Transport</keyword>
<feature type="transmembrane region" description="Helical" evidence="8">
    <location>
        <begin position="7"/>
        <end position="25"/>
    </location>
</feature>
<organism evidence="9 10">
    <name type="scientific">Anaerospora hongkongensis</name>
    <dbReference type="NCBI Taxonomy" id="244830"/>
    <lineage>
        <taxon>Bacteria</taxon>
        <taxon>Bacillati</taxon>
        <taxon>Bacillota</taxon>
        <taxon>Negativicutes</taxon>
        <taxon>Selenomonadales</taxon>
        <taxon>Sporomusaceae</taxon>
        <taxon>Anaerospora</taxon>
    </lineage>
</organism>
<evidence type="ECO:0000313" key="10">
    <source>
        <dbReference type="Proteomes" id="UP000295063"/>
    </source>
</evidence>
<dbReference type="AlphaFoldDB" id="A0A4R1PUX0"/>
<feature type="transmembrane region" description="Helical" evidence="8">
    <location>
        <begin position="31"/>
        <end position="51"/>
    </location>
</feature>
<protein>
    <submittedName>
        <fullName evidence="9">Putative PurR-regulated permease PerM</fullName>
    </submittedName>
</protein>
<gene>
    <name evidence="9" type="ORF">EV210_11090</name>
</gene>
<evidence type="ECO:0000256" key="7">
    <source>
        <dbReference type="ARBA" id="ARBA00023136"/>
    </source>
</evidence>
<keyword evidence="4" id="KW-1003">Cell membrane</keyword>
<dbReference type="PANTHER" id="PTHR21716">
    <property type="entry name" value="TRANSMEMBRANE PROTEIN"/>
    <property type="match status" value="1"/>
</dbReference>
<dbReference type="Proteomes" id="UP000295063">
    <property type="component" value="Unassembled WGS sequence"/>
</dbReference>
<evidence type="ECO:0000256" key="8">
    <source>
        <dbReference type="SAM" id="Phobius"/>
    </source>
</evidence>
<feature type="transmembrane region" description="Helical" evidence="8">
    <location>
        <begin position="63"/>
        <end position="85"/>
    </location>
</feature>
<accession>A0A4R1PUX0</accession>
<dbReference type="InterPro" id="IPR002549">
    <property type="entry name" value="AI-2E-like"/>
</dbReference>
<reference evidence="9 10" key="1">
    <citation type="submission" date="2019-03" db="EMBL/GenBank/DDBJ databases">
        <title>Genomic Encyclopedia of Type Strains, Phase IV (KMG-IV): sequencing the most valuable type-strain genomes for metagenomic binning, comparative biology and taxonomic classification.</title>
        <authorList>
            <person name="Goeker M."/>
        </authorList>
    </citation>
    <scope>NUCLEOTIDE SEQUENCE [LARGE SCALE GENOMIC DNA]</scope>
    <source>
        <strain evidence="9 10">DSM 15969</strain>
    </source>
</reference>
<evidence type="ECO:0000313" key="9">
    <source>
        <dbReference type="EMBL" id="TCL35846.1"/>
    </source>
</evidence>
<name>A0A4R1PUX0_9FIRM</name>
<feature type="transmembrane region" description="Helical" evidence="8">
    <location>
        <begin position="258"/>
        <end position="279"/>
    </location>
</feature>